<evidence type="ECO:0000313" key="10">
    <source>
        <dbReference type="Proteomes" id="UP001149140"/>
    </source>
</evidence>
<keyword evidence="5 7" id="KW-1133">Transmembrane helix</keyword>
<keyword evidence="4 7" id="KW-0812">Transmembrane</keyword>
<evidence type="ECO:0000259" key="8">
    <source>
        <dbReference type="PROSITE" id="PS50850"/>
    </source>
</evidence>
<evidence type="ECO:0000256" key="5">
    <source>
        <dbReference type="ARBA" id="ARBA00022989"/>
    </source>
</evidence>
<dbReference type="InterPro" id="IPR011701">
    <property type="entry name" value="MFS"/>
</dbReference>
<evidence type="ECO:0000256" key="2">
    <source>
        <dbReference type="ARBA" id="ARBA00022448"/>
    </source>
</evidence>
<comment type="caution">
    <text evidence="9">The sequence shown here is derived from an EMBL/GenBank/DDBJ whole genome shotgun (WGS) entry which is preliminary data.</text>
</comment>
<evidence type="ECO:0000256" key="7">
    <source>
        <dbReference type="SAM" id="Phobius"/>
    </source>
</evidence>
<proteinExistence type="predicted"/>
<dbReference type="NCBIfam" id="TIGR00711">
    <property type="entry name" value="efflux_EmrB"/>
    <property type="match status" value="1"/>
</dbReference>
<dbReference type="GO" id="GO:0005886">
    <property type="term" value="C:plasma membrane"/>
    <property type="evidence" value="ECO:0007669"/>
    <property type="project" value="UniProtKB-SubCell"/>
</dbReference>
<dbReference type="RefSeq" id="WP_270038925.1">
    <property type="nucleotide sequence ID" value="NZ_JAPDOD010000004.1"/>
</dbReference>
<feature type="transmembrane region" description="Helical" evidence="7">
    <location>
        <begin position="328"/>
        <end position="348"/>
    </location>
</feature>
<dbReference type="AlphaFoldDB" id="A0A9X3S0J4"/>
<keyword evidence="6 7" id="KW-0472">Membrane</keyword>
<keyword evidence="3" id="KW-1003">Cell membrane</keyword>
<name>A0A9X3S0J4_9ACTN</name>
<dbReference type="SUPFAM" id="SSF103473">
    <property type="entry name" value="MFS general substrate transporter"/>
    <property type="match status" value="1"/>
</dbReference>
<keyword evidence="10" id="KW-1185">Reference proteome</keyword>
<feature type="transmembrane region" description="Helical" evidence="7">
    <location>
        <begin position="105"/>
        <end position="126"/>
    </location>
</feature>
<reference evidence="9" key="1">
    <citation type="submission" date="2022-10" db="EMBL/GenBank/DDBJ databases">
        <title>The WGS of Solirubrobacter ginsenosidimutans DSM 21036.</title>
        <authorList>
            <person name="Jiang Z."/>
        </authorList>
    </citation>
    <scope>NUCLEOTIDE SEQUENCE</scope>
    <source>
        <strain evidence="9">DSM 21036</strain>
    </source>
</reference>
<feature type="transmembrane region" description="Helical" evidence="7">
    <location>
        <begin position="80"/>
        <end position="99"/>
    </location>
</feature>
<feature type="transmembrane region" description="Helical" evidence="7">
    <location>
        <begin position="269"/>
        <end position="289"/>
    </location>
</feature>
<dbReference type="EMBL" id="JAPDOD010000004">
    <property type="protein sequence ID" value="MDA0160157.1"/>
    <property type="molecule type" value="Genomic_DNA"/>
</dbReference>
<evidence type="ECO:0000313" key="9">
    <source>
        <dbReference type="EMBL" id="MDA0160157.1"/>
    </source>
</evidence>
<feature type="transmembrane region" description="Helical" evidence="7">
    <location>
        <begin position="199"/>
        <end position="219"/>
    </location>
</feature>
<keyword evidence="2" id="KW-0813">Transport</keyword>
<comment type="subcellular location">
    <subcellularLocation>
        <location evidence="1">Cell membrane</location>
        <topology evidence="1">Multi-pass membrane protein</topology>
    </subcellularLocation>
</comment>
<dbReference type="InterPro" id="IPR020846">
    <property type="entry name" value="MFS_dom"/>
</dbReference>
<gene>
    <name evidence="9" type="ORF">OM076_07780</name>
</gene>
<accession>A0A9X3S0J4</accession>
<dbReference type="PRINTS" id="PR01036">
    <property type="entry name" value="TCRTETB"/>
</dbReference>
<organism evidence="9 10">
    <name type="scientific">Solirubrobacter ginsenosidimutans</name>
    <dbReference type="NCBI Taxonomy" id="490573"/>
    <lineage>
        <taxon>Bacteria</taxon>
        <taxon>Bacillati</taxon>
        <taxon>Actinomycetota</taxon>
        <taxon>Thermoleophilia</taxon>
        <taxon>Solirubrobacterales</taxon>
        <taxon>Solirubrobacteraceae</taxon>
        <taxon>Solirubrobacter</taxon>
    </lineage>
</organism>
<feature type="transmembrane region" description="Helical" evidence="7">
    <location>
        <begin position="231"/>
        <end position="248"/>
    </location>
</feature>
<feature type="transmembrane region" description="Helical" evidence="7">
    <location>
        <begin position="360"/>
        <end position="383"/>
    </location>
</feature>
<sequence length="515" mass="51939">MPPATSPYAQRWKALGVLALSLFVVTVGNTILNVGLPTIRNELGASSSQLQWIVDGYLLVFAGLLLTAGSLGDRFGRRRALVTGLLVFAAGSALAALSGSSSELIASRALMGLGAAGIMPTTLSILTNIFPAQERAKAIAAWAAVSGLGIAAGPISGGWLLEHFSWNSMFLVNLPIVAIALAGVALVVPDSRDPAKPRLDLAGVAFSITGLGAIVWGLIEAPERGWGDPAIVGAFALGIAVLTAFVAWERHTAHPMLDVRVFRNLRFSAASLSVTFVFFSLMGVLFFLTSYMQAVLGYTPLGTGVRVLPVAFGLVAASKLSVKLVQRVGTKLVVAGGLVTVASALSMYTGFGVDTGYPSVALALLGMGAGMGLAMAPATEAIMGALPKAKAGVGSAMNDVVREVGGTLGVAVLGSFLSSGFSSAMDGSVAGLSPEQAHAASDSVGAAHEVASHLDATAASTLIDASNQAFVDAMATTATIAAAVALIGALIAVAFLPSRARSTGLAAGAALPAVG</sequence>
<dbReference type="InterPro" id="IPR036259">
    <property type="entry name" value="MFS_trans_sf"/>
</dbReference>
<feature type="transmembrane region" description="Helical" evidence="7">
    <location>
        <begin position="404"/>
        <end position="425"/>
    </location>
</feature>
<feature type="transmembrane region" description="Helical" evidence="7">
    <location>
        <begin position="138"/>
        <end position="160"/>
    </location>
</feature>
<evidence type="ECO:0000256" key="3">
    <source>
        <dbReference type="ARBA" id="ARBA00022475"/>
    </source>
</evidence>
<evidence type="ECO:0000256" key="6">
    <source>
        <dbReference type="ARBA" id="ARBA00023136"/>
    </source>
</evidence>
<protein>
    <submittedName>
        <fullName evidence="9">DHA2 family efflux MFS transporter permease subunit</fullName>
    </submittedName>
</protein>
<evidence type="ECO:0000256" key="1">
    <source>
        <dbReference type="ARBA" id="ARBA00004651"/>
    </source>
</evidence>
<feature type="transmembrane region" description="Helical" evidence="7">
    <location>
        <begin position="52"/>
        <end position="68"/>
    </location>
</feature>
<evidence type="ECO:0000256" key="4">
    <source>
        <dbReference type="ARBA" id="ARBA00022692"/>
    </source>
</evidence>
<dbReference type="InterPro" id="IPR004638">
    <property type="entry name" value="EmrB-like"/>
</dbReference>
<dbReference type="PANTHER" id="PTHR42718">
    <property type="entry name" value="MAJOR FACILITATOR SUPERFAMILY MULTIDRUG TRANSPORTER MFSC"/>
    <property type="match status" value="1"/>
</dbReference>
<dbReference type="GO" id="GO:0022857">
    <property type="term" value="F:transmembrane transporter activity"/>
    <property type="evidence" value="ECO:0007669"/>
    <property type="project" value="InterPro"/>
</dbReference>
<feature type="transmembrane region" description="Helical" evidence="7">
    <location>
        <begin position="295"/>
        <end position="316"/>
    </location>
</feature>
<dbReference type="Gene3D" id="1.20.1250.20">
    <property type="entry name" value="MFS general substrate transporter like domains"/>
    <property type="match status" value="1"/>
</dbReference>
<dbReference type="Proteomes" id="UP001149140">
    <property type="component" value="Unassembled WGS sequence"/>
</dbReference>
<feature type="transmembrane region" description="Helical" evidence="7">
    <location>
        <begin position="12"/>
        <end position="32"/>
    </location>
</feature>
<dbReference type="Gene3D" id="1.20.1720.10">
    <property type="entry name" value="Multidrug resistance protein D"/>
    <property type="match status" value="1"/>
</dbReference>
<dbReference type="CDD" id="cd17321">
    <property type="entry name" value="MFS_MMR_MDR_like"/>
    <property type="match status" value="1"/>
</dbReference>
<dbReference type="PROSITE" id="PS50850">
    <property type="entry name" value="MFS"/>
    <property type="match status" value="1"/>
</dbReference>
<dbReference type="Pfam" id="PF07690">
    <property type="entry name" value="MFS_1"/>
    <property type="match status" value="1"/>
</dbReference>
<feature type="transmembrane region" description="Helical" evidence="7">
    <location>
        <begin position="166"/>
        <end position="187"/>
    </location>
</feature>
<feature type="domain" description="Major facilitator superfamily (MFS) profile" evidence="8">
    <location>
        <begin position="14"/>
        <end position="500"/>
    </location>
</feature>
<feature type="transmembrane region" description="Helical" evidence="7">
    <location>
        <begin position="473"/>
        <end position="496"/>
    </location>
</feature>
<dbReference type="PANTHER" id="PTHR42718:SF42">
    <property type="entry name" value="EXPORT PROTEIN"/>
    <property type="match status" value="1"/>
</dbReference>